<keyword evidence="12" id="KW-0282">Flagellum</keyword>
<keyword evidence="12" id="KW-0966">Cell projection</keyword>
<dbReference type="OrthoDB" id="5588622at2"/>
<dbReference type="GO" id="GO:0005886">
    <property type="term" value="C:plasma membrane"/>
    <property type="evidence" value="ECO:0007669"/>
    <property type="project" value="UniProtKB-SubCell"/>
</dbReference>
<dbReference type="PANTHER" id="PTHR35091:SF5">
    <property type="entry name" value="FLAGELLAR PROTEIN FLIL"/>
    <property type="match status" value="1"/>
</dbReference>
<dbReference type="GO" id="GO:0071978">
    <property type="term" value="P:bacterial-type flagellum-dependent swarming motility"/>
    <property type="evidence" value="ECO:0007669"/>
    <property type="project" value="TreeGrafter"/>
</dbReference>
<evidence type="ECO:0000256" key="2">
    <source>
        <dbReference type="ARBA" id="ARBA00004162"/>
    </source>
</evidence>
<protein>
    <recommendedName>
        <fullName evidence="10">Flagellar protein FliL</fullName>
    </recommendedName>
</protein>
<comment type="similarity">
    <text evidence="3 10">Belongs to the FliL family.</text>
</comment>
<dbReference type="PANTHER" id="PTHR35091">
    <property type="entry name" value="FLAGELLAR PROTEIN FLIL"/>
    <property type="match status" value="1"/>
</dbReference>
<name>A0A4V5NNB3_9ALTE</name>
<evidence type="ECO:0000256" key="6">
    <source>
        <dbReference type="ARBA" id="ARBA00022692"/>
    </source>
</evidence>
<comment type="subcellular location">
    <subcellularLocation>
        <location evidence="10">Cell inner membrane</location>
    </subcellularLocation>
    <subcellularLocation>
        <location evidence="2">Cell membrane</location>
        <topology evidence="2">Single-pass membrane protein</topology>
    </subcellularLocation>
</comment>
<evidence type="ECO:0000256" key="8">
    <source>
        <dbReference type="ARBA" id="ARBA00022989"/>
    </source>
</evidence>
<dbReference type="Pfam" id="PF03748">
    <property type="entry name" value="FliL"/>
    <property type="match status" value="1"/>
</dbReference>
<evidence type="ECO:0000313" key="12">
    <source>
        <dbReference type="EMBL" id="TKB02116.1"/>
    </source>
</evidence>
<comment type="caution">
    <text evidence="12">The sequence shown here is derived from an EMBL/GenBank/DDBJ whole genome shotgun (WGS) entry which is preliminary data.</text>
</comment>
<proteinExistence type="inferred from homology"/>
<keyword evidence="12" id="KW-0969">Cilium</keyword>
<comment type="function">
    <text evidence="1 10">Controls the rotational direction of flagella during chemotaxis.</text>
</comment>
<evidence type="ECO:0000256" key="5">
    <source>
        <dbReference type="ARBA" id="ARBA00022500"/>
    </source>
</evidence>
<evidence type="ECO:0000313" key="13">
    <source>
        <dbReference type="Proteomes" id="UP000305471"/>
    </source>
</evidence>
<organism evidence="12 13">
    <name type="scientific">Alteromonas portus</name>
    <dbReference type="NCBI Taxonomy" id="2565549"/>
    <lineage>
        <taxon>Bacteria</taxon>
        <taxon>Pseudomonadati</taxon>
        <taxon>Pseudomonadota</taxon>
        <taxon>Gammaproteobacteria</taxon>
        <taxon>Alteromonadales</taxon>
        <taxon>Alteromonadaceae</taxon>
        <taxon>Alteromonas/Salinimonas group</taxon>
        <taxon>Alteromonas</taxon>
    </lineage>
</organism>
<evidence type="ECO:0000256" key="7">
    <source>
        <dbReference type="ARBA" id="ARBA00022779"/>
    </source>
</evidence>
<dbReference type="EMBL" id="SWCO01000009">
    <property type="protein sequence ID" value="TKB02116.1"/>
    <property type="molecule type" value="Genomic_DNA"/>
</dbReference>
<sequence>MFKSLILRILAVSFFVFGCSSALAQDKANYAYLGLEPEIVTNYISDSAQKLGYVRVSVELMIHDVNQLEIAEHHMPLLRSTAIEIFGQQPAEKVKSLTGREDIRRAILKALQEHMQQETGGEVIKNVIFTKYLYQGA</sequence>
<dbReference type="Proteomes" id="UP000305471">
    <property type="component" value="Unassembled WGS sequence"/>
</dbReference>
<dbReference type="AlphaFoldDB" id="A0A4V5NNB3"/>
<keyword evidence="7 10" id="KW-0283">Flagellar rotation</keyword>
<keyword evidence="8" id="KW-1133">Transmembrane helix</keyword>
<evidence type="ECO:0000256" key="11">
    <source>
        <dbReference type="SAM" id="SignalP"/>
    </source>
</evidence>
<keyword evidence="10" id="KW-0997">Cell inner membrane</keyword>
<evidence type="ECO:0000256" key="10">
    <source>
        <dbReference type="RuleBase" id="RU364125"/>
    </source>
</evidence>
<accession>A0A4V5NNB3</accession>
<dbReference type="InterPro" id="IPR005503">
    <property type="entry name" value="FliL"/>
</dbReference>
<dbReference type="RefSeq" id="WP_136783227.1">
    <property type="nucleotide sequence ID" value="NZ_JBMQEY010000008.1"/>
</dbReference>
<dbReference type="GO" id="GO:0009425">
    <property type="term" value="C:bacterial-type flagellum basal body"/>
    <property type="evidence" value="ECO:0007669"/>
    <property type="project" value="InterPro"/>
</dbReference>
<keyword evidence="6" id="KW-0812">Transmembrane</keyword>
<dbReference type="PROSITE" id="PS51257">
    <property type="entry name" value="PROKAR_LIPOPROTEIN"/>
    <property type="match status" value="1"/>
</dbReference>
<evidence type="ECO:0000256" key="4">
    <source>
        <dbReference type="ARBA" id="ARBA00022475"/>
    </source>
</evidence>
<evidence type="ECO:0000256" key="1">
    <source>
        <dbReference type="ARBA" id="ARBA00002254"/>
    </source>
</evidence>
<feature type="chain" id="PRO_5020293076" description="Flagellar protein FliL" evidence="11">
    <location>
        <begin position="25"/>
        <end position="137"/>
    </location>
</feature>
<keyword evidence="9 10" id="KW-0472">Membrane</keyword>
<evidence type="ECO:0000256" key="3">
    <source>
        <dbReference type="ARBA" id="ARBA00008281"/>
    </source>
</evidence>
<evidence type="ECO:0000256" key="9">
    <source>
        <dbReference type="ARBA" id="ARBA00023136"/>
    </source>
</evidence>
<gene>
    <name evidence="12" type="primary">fliL</name>
    <name evidence="12" type="ORF">E5672_16610</name>
</gene>
<dbReference type="GO" id="GO:0006935">
    <property type="term" value="P:chemotaxis"/>
    <property type="evidence" value="ECO:0007669"/>
    <property type="project" value="UniProtKB-KW"/>
</dbReference>
<keyword evidence="4" id="KW-1003">Cell membrane</keyword>
<reference evidence="12 13" key="1">
    <citation type="submission" date="2019-04" db="EMBL/GenBank/DDBJ databases">
        <title>Alteromonas portus sp. nov., an alginate lyase-excreting marine bacterium.</title>
        <authorList>
            <person name="Huang H."/>
            <person name="Mo K."/>
            <person name="Bao S."/>
        </authorList>
    </citation>
    <scope>NUCLEOTIDE SEQUENCE [LARGE SCALE GENOMIC DNA]</scope>
    <source>
        <strain evidence="12 13">HB161718</strain>
    </source>
</reference>
<keyword evidence="5 10" id="KW-0145">Chemotaxis</keyword>
<feature type="signal peptide" evidence="11">
    <location>
        <begin position="1"/>
        <end position="24"/>
    </location>
</feature>
<keyword evidence="13" id="KW-1185">Reference proteome</keyword>
<keyword evidence="11" id="KW-0732">Signal</keyword>